<feature type="domain" description="Methyltransferase" evidence="1">
    <location>
        <begin position="53"/>
        <end position="146"/>
    </location>
</feature>
<evidence type="ECO:0000259" key="1">
    <source>
        <dbReference type="Pfam" id="PF13649"/>
    </source>
</evidence>
<dbReference type="GO" id="GO:0008168">
    <property type="term" value="F:methyltransferase activity"/>
    <property type="evidence" value="ECO:0007669"/>
    <property type="project" value="UniProtKB-KW"/>
</dbReference>
<dbReference type="InterPro" id="IPR041698">
    <property type="entry name" value="Methyltransf_25"/>
</dbReference>
<dbReference type="EMBL" id="BMDZ01000132">
    <property type="protein sequence ID" value="GGB63291.1"/>
    <property type="molecule type" value="Genomic_DNA"/>
</dbReference>
<gene>
    <name evidence="2" type="ORF">GCM10011505_49840</name>
</gene>
<dbReference type="CDD" id="cd02440">
    <property type="entry name" value="AdoMet_MTases"/>
    <property type="match status" value="1"/>
</dbReference>
<protein>
    <submittedName>
        <fullName evidence="2">Methyltransferase</fullName>
    </submittedName>
</protein>
<dbReference type="Pfam" id="PF13649">
    <property type="entry name" value="Methyltransf_25"/>
    <property type="match status" value="1"/>
</dbReference>
<dbReference type="PANTHER" id="PTHR43464:SF58">
    <property type="entry name" value="BLR7975 PROTEIN"/>
    <property type="match status" value="1"/>
</dbReference>
<organism evidence="2 3">
    <name type="scientific">Tistrella bauzanensis</name>
    <dbReference type="NCBI Taxonomy" id="657419"/>
    <lineage>
        <taxon>Bacteria</taxon>
        <taxon>Pseudomonadati</taxon>
        <taxon>Pseudomonadota</taxon>
        <taxon>Alphaproteobacteria</taxon>
        <taxon>Geminicoccales</taxon>
        <taxon>Geminicoccaceae</taxon>
        <taxon>Tistrella</taxon>
    </lineage>
</organism>
<dbReference type="PANTHER" id="PTHR43464">
    <property type="entry name" value="METHYLTRANSFERASE"/>
    <property type="match status" value="1"/>
</dbReference>
<dbReference type="InterPro" id="IPR029063">
    <property type="entry name" value="SAM-dependent_MTases_sf"/>
</dbReference>
<dbReference type="Gene3D" id="3.40.50.150">
    <property type="entry name" value="Vaccinia Virus protein VP39"/>
    <property type="match status" value="1"/>
</dbReference>
<accession>A0ABQ1J9P6</accession>
<dbReference type="GO" id="GO:0032259">
    <property type="term" value="P:methylation"/>
    <property type="evidence" value="ECO:0007669"/>
    <property type="project" value="UniProtKB-KW"/>
</dbReference>
<name>A0ABQ1J9P6_9PROT</name>
<evidence type="ECO:0000313" key="2">
    <source>
        <dbReference type="EMBL" id="GGB63291.1"/>
    </source>
</evidence>
<comment type="caution">
    <text evidence="2">The sequence shown here is derived from an EMBL/GenBank/DDBJ whole genome shotgun (WGS) entry which is preliminary data.</text>
</comment>
<dbReference type="RefSeq" id="WP_188583109.1">
    <property type="nucleotide sequence ID" value="NZ_BMDZ01000132.1"/>
</dbReference>
<dbReference type="Proteomes" id="UP000603352">
    <property type="component" value="Unassembled WGS sequence"/>
</dbReference>
<keyword evidence="3" id="KW-1185">Reference proteome</keyword>
<keyword evidence="2" id="KW-0808">Transferase</keyword>
<keyword evidence="2" id="KW-0489">Methyltransferase</keyword>
<dbReference type="SUPFAM" id="SSF53335">
    <property type="entry name" value="S-adenosyl-L-methionine-dependent methyltransferases"/>
    <property type="match status" value="1"/>
</dbReference>
<evidence type="ECO:0000313" key="3">
    <source>
        <dbReference type="Proteomes" id="UP000603352"/>
    </source>
</evidence>
<sequence>MPPDETDFLRSFSDPAAIAHYTDGPRRFLPGFADMHRMACVLLAEAAPSDARVLVLGAGGGLELKAFAEAQPGWRFDGVDPAAPMLALARQTLGALNPRVQLHHGYIDDAPDGPFDAATCLLTLHFLASEERRRTIAQIHRRLKPGAPFVAVHSSFPQGPEERPLWLSRYAAFAAASGVDPDQARAAHAAVARHLPLLSPEQDEALLRDAGFSGVSPFFAAFTWRGWVAYA</sequence>
<reference evidence="3" key="1">
    <citation type="journal article" date="2019" name="Int. J. Syst. Evol. Microbiol.">
        <title>The Global Catalogue of Microorganisms (GCM) 10K type strain sequencing project: providing services to taxonomists for standard genome sequencing and annotation.</title>
        <authorList>
            <consortium name="The Broad Institute Genomics Platform"/>
            <consortium name="The Broad Institute Genome Sequencing Center for Infectious Disease"/>
            <person name="Wu L."/>
            <person name="Ma J."/>
        </authorList>
    </citation>
    <scope>NUCLEOTIDE SEQUENCE [LARGE SCALE GENOMIC DNA]</scope>
    <source>
        <strain evidence="3">CGMCC 1.10188</strain>
    </source>
</reference>
<proteinExistence type="predicted"/>